<accession>A0A4Z2H437</accession>
<dbReference type="EMBL" id="SRLO01000341">
    <property type="protein sequence ID" value="TNN60055.1"/>
    <property type="molecule type" value="Genomic_DNA"/>
</dbReference>
<keyword evidence="2" id="KW-1185">Reference proteome</keyword>
<evidence type="ECO:0000313" key="2">
    <source>
        <dbReference type="Proteomes" id="UP000314294"/>
    </source>
</evidence>
<protein>
    <submittedName>
        <fullName evidence="1">Uncharacterized protein</fullName>
    </submittedName>
</protein>
<name>A0A4Z2H437_9TELE</name>
<organism evidence="1 2">
    <name type="scientific">Liparis tanakae</name>
    <name type="common">Tanaka's snailfish</name>
    <dbReference type="NCBI Taxonomy" id="230148"/>
    <lineage>
        <taxon>Eukaryota</taxon>
        <taxon>Metazoa</taxon>
        <taxon>Chordata</taxon>
        <taxon>Craniata</taxon>
        <taxon>Vertebrata</taxon>
        <taxon>Euteleostomi</taxon>
        <taxon>Actinopterygii</taxon>
        <taxon>Neopterygii</taxon>
        <taxon>Teleostei</taxon>
        <taxon>Neoteleostei</taxon>
        <taxon>Acanthomorphata</taxon>
        <taxon>Eupercaria</taxon>
        <taxon>Perciformes</taxon>
        <taxon>Cottioidei</taxon>
        <taxon>Cottales</taxon>
        <taxon>Liparidae</taxon>
        <taxon>Liparis</taxon>
    </lineage>
</organism>
<dbReference type="AlphaFoldDB" id="A0A4Z2H437"/>
<evidence type="ECO:0000313" key="1">
    <source>
        <dbReference type="EMBL" id="TNN60055.1"/>
    </source>
</evidence>
<proteinExistence type="predicted"/>
<dbReference type="Proteomes" id="UP000314294">
    <property type="component" value="Unassembled WGS sequence"/>
</dbReference>
<gene>
    <name evidence="1" type="ORF">EYF80_029724</name>
</gene>
<reference evidence="1 2" key="1">
    <citation type="submission" date="2019-03" db="EMBL/GenBank/DDBJ databases">
        <title>First draft genome of Liparis tanakae, snailfish: a comprehensive survey of snailfish specific genes.</title>
        <authorList>
            <person name="Kim W."/>
            <person name="Song I."/>
            <person name="Jeong J.-H."/>
            <person name="Kim D."/>
            <person name="Kim S."/>
            <person name="Ryu S."/>
            <person name="Song J.Y."/>
            <person name="Lee S.K."/>
        </authorList>
    </citation>
    <scope>NUCLEOTIDE SEQUENCE [LARGE SCALE GENOMIC DNA]</scope>
    <source>
        <tissue evidence="1">Muscle</tissue>
    </source>
</reference>
<comment type="caution">
    <text evidence="1">The sequence shown here is derived from an EMBL/GenBank/DDBJ whole genome shotgun (WGS) entry which is preliminary data.</text>
</comment>
<sequence>MKKMNIGSLRIGRARPHLSVDHMFWPRAIGPVLLSAGPLWIAAGRSHRWTQRGSAGGLADISAAWQHITESHQEDFSLIH</sequence>